<evidence type="ECO:0000256" key="8">
    <source>
        <dbReference type="ARBA" id="ARBA00022846"/>
    </source>
</evidence>
<evidence type="ECO:0000256" key="4">
    <source>
        <dbReference type="ARBA" id="ARBA00005737"/>
    </source>
</evidence>
<accession>A0AA85JBG5</accession>
<feature type="compositionally biased region" description="Polar residues" evidence="15">
    <location>
        <begin position="39"/>
        <end position="84"/>
    </location>
</feature>
<evidence type="ECO:0000256" key="11">
    <source>
        <dbReference type="ARBA" id="ARBA00023212"/>
    </source>
</evidence>
<evidence type="ECO:0000256" key="2">
    <source>
        <dbReference type="ARBA" id="ARBA00004230"/>
    </source>
</evidence>
<evidence type="ECO:0000256" key="10">
    <source>
        <dbReference type="ARBA" id="ARBA00023069"/>
    </source>
</evidence>
<evidence type="ECO:0000313" key="16">
    <source>
        <dbReference type="Proteomes" id="UP000050795"/>
    </source>
</evidence>
<evidence type="ECO:0000256" key="9">
    <source>
        <dbReference type="ARBA" id="ARBA00023054"/>
    </source>
</evidence>
<feature type="compositionally biased region" description="Polar residues" evidence="15">
    <location>
        <begin position="233"/>
        <end position="242"/>
    </location>
</feature>
<evidence type="ECO:0000256" key="5">
    <source>
        <dbReference type="ARBA" id="ARBA00022306"/>
    </source>
</evidence>
<evidence type="ECO:0000256" key="1">
    <source>
        <dbReference type="ARBA" id="ARBA00002213"/>
    </source>
</evidence>
<keyword evidence="11" id="KW-0206">Cytoskeleton</keyword>
<keyword evidence="6" id="KW-0963">Cytoplasm</keyword>
<name>A0AA85JBG5_TRIRE</name>
<dbReference type="WBParaSite" id="TREG1_20450.4">
    <property type="protein sequence ID" value="TREG1_20450.4"/>
    <property type="gene ID" value="TREG1_20450"/>
</dbReference>
<keyword evidence="7" id="KW-0493">Microtubule</keyword>
<evidence type="ECO:0000256" key="13">
    <source>
        <dbReference type="ARBA" id="ARBA00047162"/>
    </source>
</evidence>
<organism evidence="16 17">
    <name type="scientific">Trichobilharzia regenti</name>
    <name type="common">Nasal bird schistosome</name>
    <dbReference type="NCBI Taxonomy" id="157069"/>
    <lineage>
        <taxon>Eukaryota</taxon>
        <taxon>Metazoa</taxon>
        <taxon>Spiralia</taxon>
        <taxon>Lophotrochozoa</taxon>
        <taxon>Platyhelminthes</taxon>
        <taxon>Trematoda</taxon>
        <taxon>Digenea</taxon>
        <taxon>Strigeidida</taxon>
        <taxon>Schistosomatoidea</taxon>
        <taxon>Schistosomatidae</taxon>
        <taxon>Trichobilharzia</taxon>
    </lineage>
</organism>
<dbReference type="InterPro" id="IPR026687">
    <property type="entry name" value="CCDC181"/>
</dbReference>
<dbReference type="GO" id="GO:0005874">
    <property type="term" value="C:microtubule"/>
    <property type="evidence" value="ECO:0007669"/>
    <property type="project" value="UniProtKB-KW"/>
</dbReference>
<dbReference type="PANTHER" id="PTHR14320:SF2">
    <property type="entry name" value="COILED-COIL DOMAIN-CONTAINING PROTEIN 181"/>
    <property type="match status" value="1"/>
</dbReference>
<comment type="subunit">
    <text evidence="13">Homodimer. Interacts with HOOK1. Interacts with HOOK2. Interacts with HOOK3.</text>
</comment>
<keyword evidence="12" id="KW-0966">Cell projection</keyword>
<proteinExistence type="inferred from homology"/>
<evidence type="ECO:0000256" key="3">
    <source>
        <dbReference type="ARBA" id="ARBA00004245"/>
    </source>
</evidence>
<keyword evidence="8" id="KW-0282">Flagellum</keyword>
<reference evidence="17" key="2">
    <citation type="submission" date="2023-11" db="UniProtKB">
        <authorList>
            <consortium name="WormBaseParasite"/>
        </authorList>
    </citation>
    <scope>IDENTIFICATION</scope>
</reference>
<evidence type="ECO:0000256" key="7">
    <source>
        <dbReference type="ARBA" id="ARBA00022701"/>
    </source>
</evidence>
<feature type="region of interest" description="Disordered" evidence="15">
    <location>
        <begin position="31"/>
        <end position="107"/>
    </location>
</feature>
<dbReference type="GO" id="GO:0031514">
    <property type="term" value="C:motile cilium"/>
    <property type="evidence" value="ECO:0007669"/>
    <property type="project" value="UniProtKB-SubCell"/>
</dbReference>
<feature type="compositionally biased region" description="Acidic residues" evidence="15">
    <location>
        <begin position="98"/>
        <end position="107"/>
    </location>
</feature>
<evidence type="ECO:0000256" key="12">
    <source>
        <dbReference type="ARBA" id="ARBA00023273"/>
    </source>
</evidence>
<dbReference type="AlphaFoldDB" id="A0AA85JBG5"/>
<dbReference type="GO" id="GO:0008017">
    <property type="term" value="F:microtubule binding"/>
    <property type="evidence" value="ECO:0007669"/>
    <property type="project" value="InterPro"/>
</dbReference>
<protein>
    <recommendedName>
        <fullName evidence="5">Coiled-coil domain-containing protein 181</fullName>
    </recommendedName>
</protein>
<keyword evidence="9 14" id="KW-0175">Coiled coil</keyword>
<evidence type="ECO:0000313" key="17">
    <source>
        <dbReference type="WBParaSite" id="TREG1_20450.4"/>
    </source>
</evidence>
<comment type="similarity">
    <text evidence="4">Belongs to the CCDC181 family.</text>
</comment>
<evidence type="ECO:0000256" key="15">
    <source>
        <dbReference type="SAM" id="MobiDB-lite"/>
    </source>
</evidence>
<comment type="subcellular location">
    <subcellularLocation>
        <location evidence="2">Cell projection</location>
        <location evidence="2">Cilium</location>
        <location evidence="2">Flagellum</location>
    </subcellularLocation>
    <subcellularLocation>
        <location evidence="3">Cytoplasm</location>
        <location evidence="3">Cytoskeleton</location>
    </subcellularLocation>
</comment>
<feature type="compositionally biased region" description="Polar residues" evidence="15">
    <location>
        <begin position="253"/>
        <end position="280"/>
    </location>
</feature>
<feature type="coiled-coil region" evidence="14">
    <location>
        <begin position="307"/>
        <end position="403"/>
    </location>
</feature>
<evidence type="ECO:0000256" key="6">
    <source>
        <dbReference type="ARBA" id="ARBA00022490"/>
    </source>
</evidence>
<dbReference type="PANTHER" id="PTHR14320">
    <property type="entry name" value="COILED-COIL DOMAIN-CONTAINING PROTEIN 181"/>
    <property type="match status" value="1"/>
</dbReference>
<dbReference type="Proteomes" id="UP000050795">
    <property type="component" value="Unassembled WGS sequence"/>
</dbReference>
<comment type="function">
    <text evidence="1">Microtubule-binding protein that localizes to the microtubular manchette of elongating spermatids.</text>
</comment>
<keyword evidence="10" id="KW-0969">Cilium</keyword>
<reference evidence="16" key="1">
    <citation type="submission" date="2022-06" db="EMBL/GenBank/DDBJ databases">
        <authorList>
            <person name="Berger JAMES D."/>
            <person name="Berger JAMES D."/>
        </authorList>
    </citation>
    <scope>NUCLEOTIDE SEQUENCE [LARGE SCALE GENOMIC DNA]</scope>
</reference>
<feature type="region of interest" description="Disordered" evidence="15">
    <location>
        <begin position="226"/>
        <end position="281"/>
    </location>
</feature>
<evidence type="ECO:0000256" key="14">
    <source>
        <dbReference type="SAM" id="Coils"/>
    </source>
</evidence>
<sequence length="427" mass="49971">MPTELFEKNHGHPYESNTKCNNSIKTTCCDADDKEKNTTQDSYTTVNENNTVGSKKSEINPLTSDFRIQNSSKSPELTSGQKQPHLSCEYGYSSSNISDDEIDDSDGSSEYIRKRVAELNAELLKEKQSSVEDYQKRKPRVNFHSQLVYSRTISENSYEDLCNSDRDEKYHLAQKEQNNDDTTDHKPNISMRSRDFGVIESATSKQEGISNVEKTNGPLNDNICVFAPKGDVTKTQKSQKPSSRTDNRRTIKKSNNIRTDQKNATPYNSSSLNNKVSSCGLNDKDRENAIKAWHQAKNREYMKRKIEESEKRKREEEYARKKEIENQKIREKKFTEWLRNKSLQKRYEEEMRRRENEERNCLTVVHSRKACEKAFKQWLRRKNREAEEEVKRANERMKITRKLMRNHYNSQKLLQSIQKAGLFEILC</sequence>
<keyword evidence="16" id="KW-1185">Reference proteome</keyword>